<keyword evidence="2" id="KW-1185">Reference proteome</keyword>
<comment type="caution">
    <text evidence="1">The sequence shown here is derived from an EMBL/GenBank/DDBJ whole genome shotgun (WGS) entry which is preliminary data.</text>
</comment>
<organism evidence="1 2">
    <name type="scientific">Antiquaquibacter oligotrophicus</name>
    <dbReference type="NCBI Taxonomy" id="2880260"/>
    <lineage>
        <taxon>Bacteria</taxon>
        <taxon>Bacillati</taxon>
        <taxon>Actinomycetota</taxon>
        <taxon>Actinomycetes</taxon>
        <taxon>Micrococcales</taxon>
        <taxon>Microbacteriaceae</taxon>
        <taxon>Antiquaquibacter</taxon>
    </lineage>
</organism>
<name>A0ABT6KL83_9MICO</name>
<dbReference type="Proteomes" id="UP001160142">
    <property type="component" value="Unassembled WGS sequence"/>
</dbReference>
<reference evidence="1 2" key="1">
    <citation type="submission" date="2023-04" db="EMBL/GenBank/DDBJ databases">
        <title>Genome Encyclopedia of Bacteria and Archaea VI: Functional Genomics of Type Strains.</title>
        <authorList>
            <person name="Whitman W."/>
        </authorList>
    </citation>
    <scope>NUCLEOTIDE SEQUENCE [LARGE SCALE GENOMIC DNA]</scope>
    <source>
        <strain evidence="1 2">SG_E_30_P1</strain>
    </source>
</reference>
<protein>
    <recommendedName>
        <fullName evidence="3">DUF4238 domain-containing protein</fullName>
    </recommendedName>
</protein>
<gene>
    <name evidence="1" type="ORF">M2152_000945</name>
</gene>
<evidence type="ECO:0000313" key="2">
    <source>
        <dbReference type="Proteomes" id="UP001160142"/>
    </source>
</evidence>
<evidence type="ECO:0008006" key="3">
    <source>
        <dbReference type="Google" id="ProtNLM"/>
    </source>
</evidence>
<accession>A0ABT6KL83</accession>
<dbReference type="Pfam" id="PF14022">
    <property type="entry name" value="DUF4238"/>
    <property type="match status" value="1"/>
</dbReference>
<sequence length="350" mass="38874">MGVGPLSGKNIDMAARHHTVPRFYLRNFADISGHLALVSRDVPSRPLRVSVGNVAVETGFYRIEPEDLAREEDRARFDPEGVEAALSGLEAAIAPAIRSLVESGFDPSDHEVWYRLVQFAALQTVRGNRWRNDFAALATQSVRASLLGDLDEERVRSFLVGRGLPNGPGDVVAFVERLASSKFPAVVPPQAVLVQESLRMALGDPEGEEMGLGQFLAGKEIELIVANRAAVLTSDEPVCWWSPGNRPIGYATAQVVWVPLSPRLIVQFRDPAFDISAHGAPIEDPDKTVRMVNRLVASQAERWIIHHPEDVPLADLDLPPREVWGDEVLAVRDEDDVRRELRIHRRRYTK</sequence>
<evidence type="ECO:0000313" key="1">
    <source>
        <dbReference type="EMBL" id="MDH6180763.1"/>
    </source>
</evidence>
<dbReference type="EMBL" id="JARXVQ010000001">
    <property type="protein sequence ID" value="MDH6180763.1"/>
    <property type="molecule type" value="Genomic_DNA"/>
</dbReference>
<dbReference type="InterPro" id="IPR025332">
    <property type="entry name" value="DUF4238"/>
</dbReference>
<proteinExistence type="predicted"/>